<name>A0A5N7CVS0_9EURO</name>
<gene>
    <name evidence="1" type="ORF">BDV37DRAFT_49940</name>
</gene>
<dbReference type="OrthoDB" id="4344161at2759"/>
<evidence type="ECO:0000313" key="2">
    <source>
        <dbReference type="Proteomes" id="UP000325579"/>
    </source>
</evidence>
<sequence length="102" mass="11845">MAVSVTGVDWQRLKYGCTCGQCLSGFLSPRMRFSSECQARVWFDLLLEDIDEGKFWVRSNRTYLTFLPRDMQNNLKTNKSMRKGFMNLCAARSQTVPEEISF</sequence>
<accession>A0A5N7CVS0</accession>
<dbReference type="AlphaFoldDB" id="A0A5N7CVS0"/>
<organism evidence="1 2">
    <name type="scientific">Aspergillus pseudonomiae</name>
    <dbReference type="NCBI Taxonomy" id="1506151"/>
    <lineage>
        <taxon>Eukaryota</taxon>
        <taxon>Fungi</taxon>
        <taxon>Dikarya</taxon>
        <taxon>Ascomycota</taxon>
        <taxon>Pezizomycotina</taxon>
        <taxon>Eurotiomycetes</taxon>
        <taxon>Eurotiomycetidae</taxon>
        <taxon>Eurotiales</taxon>
        <taxon>Aspergillaceae</taxon>
        <taxon>Aspergillus</taxon>
        <taxon>Aspergillus subgen. Circumdati</taxon>
    </lineage>
</organism>
<dbReference type="RefSeq" id="XP_031935027.1">
    <property type="nucleotide sequence ID" value="XM_032090774.1"/>
</dbReference>
<dbReference type="EMBL" id="ML736882">
    <property type="protein sequence ID" value="KAE8397708.1"/>
    <property type="molecule type" value="Genomic_DNA"/>
</dbReference>
<proteinExistence type="predicted"/>
<evidence type="ECO:0000313" key="1">
    <source>
        <dbReference type="EMBL" id="KAE8397708.1"/>
    </source>
</evidence>
<dbReference type="GeneID" id="43675465"/>
<dbReference type="Proteomes" id="UP000325579">
    <property type="component" value="Unassembled WGS sequence"/>
</dbReference>
<reference evidence="1 2" key="1">
    <citation type="submission" date="2019-04" db="EMBL/GenBank/DDBJ databases">
        <authorList>
            <consortium name="DOE Joint Genome Institute"/>
            <person name="Mondo S."/>
            <person name="Kjaerbolling I."/>
            <person name="Vesth T."/>
            <person name="Frisvad J.C."/>
            <person name="Nybo J.L."/>
            <person name="Theobald S."/>
            <person name="Kildgaard S."/>
            <person name="Isbrandt T."/>
            <person name="Kuo A."/>
            <person name="Sato A."/>
            <person name="Lyhne E.K."/>
            <person name="Kogle M.E."/>
            <person name="Wiebenga A."/>
            <person name="Kun R.S."/>
            <person name="Lubbers R.J."/>
            <person name="Makela M.R."/>
            <person name="Barry K."/>
            <person name="Chovatia M."/>
            <person name="Clum A."/>
            <person name="Daum C."/>
            <person name="Haridas S."/>
            <person name="He G."/>
            <person name="LaButti K."/>
            <person name="Lipzen A."/>
            <person name="Riley R."/>
            <person name="Salamov A."/>
            <person name="Simmons B.A."/>
            <person name="Magnuson J.K."/>
            <person name="Henrissat B."/>
            <person name="Mortensen U.H."/>
            <person name="Larsen T.O."/>
            <person name="Devries R.P."/>
            <person name="Grigoriev I.V."/>
            <person name="Machida M."/>
            <person name="Baker S.E."/>
            <person name="Andersen M.R."/>
            <person name="Cantor M.N."/>
            <person name="Hua S.X."/>
        </authorList>
    </citation>
    <scope>NUCLEOTIDE SEQUENCE [LARGE SCALE GENOMIC DNA]</scope>
    <source>
        <strain evidence="1 2">CBS 119388</strain>
    </source>
</reference>
<keyword evidence="2" id="KW-1185">Reference proteome</keyword>
<protein>
    <submittedName>
        <fullName evidence="1">Uncharacterized protein</fullName>
    </submittedName>
</protein>